<organism evidence="1 2">
    <name type="scientific">Caerostris extrusa</name>
    <name type="common">Bark spider</name>
    <name type="synonym">Caerostris bankana</name>
    <dbReference type="NCBI Taxonomy" id="172846"/>
    <lineage>
        <taxon>Eukaryota</taxon>
        <taxon>Metazoa</taxon>
        <taxon>Ecdysozoa</taxon>
        <taxon>Arthropoda</taxon>
        <taxon>Chelicerata</taxon>
        <taxon>Arachnida</taxon>
        <taxon>Araneae</taxon>
        <taxon>Araneomorphae</taxon>
        <taxon>Entelegynae</taxon>
        <taxon>Araneoidea</taxon>
        <taxon>Araneidae</taxon>
        <taxon>Caerostris</taxon>
    </lineage>
</organism>
<keyword evidence="2" id="KW-1185">Reference proteome</keyword>
<reference evidence="1 2" key="1">
    <citation type="submission" date="2021-06" db="EMBL/GenBank/DDBJ databases">
        <title>Caerostris extrusa draft genome.</title>
        <authorList>
            <person name="Kono N."/>
            <person name="Arakawa K."/>
        </authorList>
    </citation>
    <scope>NUCLEOTIDE SEQUENCE [LARGE SCALE GENOMIC DNA]</scope>
</reference>
<dbReference type="AlphaFoldDB" id="A0AAV4Q6T9"/>
<evidence type="ECO:0000313" key="2">
    <source>
        <dbReference type="Proteomes" id="UP001054945"/>
    </source>
</evidence>
<dbReference type="EMBL" id="BPLR01005697">
    <property type="protein sequence ID" value="GIY04319.1"/>
    <property type="molecule type" value="Genomic_DNA"/>
</dbReference>
<evidence type="ECO:0000313" key="1">
    <source>
        <dbReference type="EMBL" id="GIY04319.1"/>
    </source>
</evidence>
<protein>
    <submittedName>
        <fullName evidence="1">Uncharacterized protein</fullName>
    </submittedName>
</protein>
<gene>
    <name evidence="1" type="ORF">CEXT_263731</name>
</gene>
<accession>A0AAV4Q6T9</accession>
<dbReference type="Proteomes" id="UP001054945">
    <property type="component" value="Unassembled WGS sequence"/>
</dbReference>
<name>A0AAV4Q6T9_CAEEX</name>
<comment type="caution">
    <text evidence="1">The sequence shown here is derived from an EMBL/GenBank/DDBJ whole genome shotgun (WGS) entry which is preliminary data.</text>
</comment>
<proteinExistence type="predicted"/>
<sequence>MTAQLQATSVTSARLQRHLSVWVGEAHIPYVKRCWKKKKPELKRTYKERQKEKRVGVSTPQSYHVPRFHLSKDCRGNRLSPICGRKEELN</sequence>